<evidence type="ECO:0008006" key="4">
    <source>
        <dbReference type="Google" id="ProtNLM"/>
    </source>
</evidence>
<evidence type="ECO:0000256" key="1">
    <source>
        <dbReference type="SAM" id="Phobius"/>
    </source>
</evidence>
<evidence type="ECO:0000313" key="2">
    <source>
        <dbReference type="EMBL" id="KAH1128624.1"/>
    </source>
</evidence>
<gene>
    <name evidence="2" type="ORF">J1N35_000002</name>
</gene>
<sequence>MDLVRELGADGSEITLFSKLESVPTEPEDGEWGEYKEGKNPRFIVYSPPAHMHNVDLSAEDGLEFAKLPLKRYNIKNGVNFHMPIKLHAFVPQGINNRTEGIGEDAQWVGCIIQQGMTIVSGAGEGLCTTTTACSMDAECSTICFGPSSNALKYFSITIRWLMRHVCPQPDICIILDRGTGILFAIERQGSLWDYTHHWYCLRHVAFNYYKIYPSNAERAQVTNIDVDQNLCHIGVVDGYVLDSFLVQPLGWVVVVRVMVSVAHLLHLWSITILVFSFAIMHPSI</sequence>
<dbReference type="EMBL" id="JAIQCV010000001">
    <property type="protein sequence ID" value="KAH1128624.1"/>
    <property type="molecule type" value="Genomic_DNA"/>
</dbReference>
<name>A0A9D3WH85_9ROSI</name>
<dbReference type="AlphaFoldDB" id="A0A9D3WH85"/>
<keyword evidence="1" id="KW-0472">Membrane</keyword>
<reference evidence="2 3" key="1">
    <citation type="journal article" date="2021" name="Plant Biotechnol. J.">
        <title>Multi-omics assisted identification of the key and species-specific regulatory components of drought-tolerant mechanisms in Gossypium stocksii.</title>
        <authorList>
            <person name="Yu D."/>
            <person name="Ke L."/>
            <person name="Zhang D."/>
            <person name="Wu Y."/>
            <person name="Sun Y."/>
            <person name="Mei J."/>
            <person name="Sun J."/>
            <person name="Sun Y."/>
        </authorList>
    </citation>
    <scope>NUCLEOTIDE SEQUENCE [LARGE SCALE GENOMIC DNA]</scope>
    <source>
        <strain evidence="3">cv. E1</strain>
        <tissue evidence="2">Leaf</tissue>
    </source>
</reference>
<accession>A0A9D3WH85</accession>
<evidence type="ECO:0000313" key="3">
    <source>
        <dbReference type="Proteomes" id="UP000828251"/>
    </source>
</evidence>
<keyword evidence="3" id="KW-1185">Reference proteome</keyword>
<feature type="transmembrane region" description="Helical" evidence="1">
    <location>
        <begin position="250"/>
        <end position="280"/>
    </location>
</feature>
<comment type="caution">
    <text evidence="2">The sequence shown here is derived from an EMBL/GenBank/DDBJ whole genome shotgun (WGS) entry which is preliminary data.</text>
</comment>
<dbReference type="Proteomes" id="UP000828251">
    <property type="component" value="Unassembled WGS sequence"/>
</dbReference>
<protein>
    <recommendedName>
        <fullName evidence="4">MULE transposase domain-containing protein</fullName>
    </recommendedName>
</protein>
<organism evidence="2 3">
    <name type="scientific">Gossypium stocksii</name>
    <dbReference type="NCBI Taxonomy" id="47602"/>
    <lineage>
        <taxon>Eukaryota</taxon>
        <taxon>Viridiplantae</taxon>
        <taxon>Streptophyta</taxon>
        <taxon>Embryophyta</taxon>
        <taxon>Tracheophyta</taxon>
        <taxon>Spermatophyta</taxon>
        <taxon>Magnoliopsida</taxon>
        <taxon>eudicotyledons</taxon>
        <taxon>Gunneridae</taxon>
        <taxon>Pentapetalae</taxon>
        <taxon>rosids</taxon>
        <taxon>malvids</taxon>
        <taxon>Malvales</taxon>
        <taxon>Malvaceae</taxon>
        <taxon>Malvoideae</taxon>
        <taxon>Gossypium</taxon>
    </lineage>
</organism>
<proteinExistence type="predicted"/>
<dbReference type="OrthoDB" id="1895122at2759"/>
<keyword evidence="1" id="KW-1133">Transmembrane helix</keyword>
<keyword evidence="1" id="KW-0812">Transmembrane</keyword>